<comment type="caution">
    <text evidence="1">The sequence shown here is derived from an EMBL/GenBank/DDBJ whole genome shotgun (WGS) entry which is preliminary data.</text>
</comment>
<name>A0ABV4WQG0_9CYAN</name>
<dbReference type="EMBL" id="JBHFNT010000205">
    <property type="protein sequence ID" value="MFB2837319.1"/>
    <property type="molecule type" value="Genomic_DNA"/>
</dbReference>
<sequence>MRRLSAAGDGQIMQHRFIVKTTQKAILLDSRSQGEKNMGLQERQHIERIQTDVIPANNKSLHEATGGEMIFDPDWSTFQNSVDACLNLSSFLTKVIGAVQWVARTPVGKQALAEGINRIVVRNISDPAEKAMTLKDKIFQIDLVLSSFADEGRFGDSDLISFLENNL</sequence>
<accession>A0ABV4WQG0</accession>
<dbReference type="Proteomes" id="UP001576780">
    <property type="component" value="Unassembled WGS sequence"/>
</dbReference>
<protein>
    <submittedName>
        <fullName evidence="1">Uncharacterized protein</fullName>
    </submittedName>
</protein>
<evidence type="ECO:0000313" key="1">
    <source>
        <dbReference type="EMBL" id="MFB2837319.1"/>
    </source>
</evidence>
<reference evidence="1 2" key="1">
    <citation type="submission" date="2024-09" db="EMBL/GenBank/DDBJ databases">
        <title>Floridaenema gen nov. (Aerosakkonemataceae, Aerosakkonematales ord. nov., Cyanobacteria) from benthic tropical and subtropical fresh waters, with the description of four new species.</title>
        <authorList>
            <person name="Moretto J.A."/>
            <person name="Berthold D.E."/>
            <person name="Lefler F.W."/>
            <person name="Huang I.-S."/>
            <person name="Laughinghouse H. IV."/>
        </authorList>
    </citation>
    <scope>NUCLEOTIDE SEQUENCE [LARGE SCALE GENOMIC DNA]</scope>
    <source>
        <strain evidence="1 2">BLCC-F167</strain>
    </source>
</reference>
<evidence type="ECO:0000313" key="2">
    <source>
        <dbReference type="Proteomes" id="UP001576780"/>
    </source>
</evidence>
<proteinExistence type="predicted"/>
<dbReference type="RefSeq" id="WP_413279671.1">
    <property type="nucleotide sequence ID" value="NZ_JBHFNT010000205.1"/>
</dbReference>
<gene>
    <name evidence="1" type="ORF">ACE1CA_22560</name>
</gene>
<organism evidence="1 2">
    <name type="scientific">Floridaenema evergladense BLCC-F167</name>
    <dbReference type="NCBI Taxonomy" id="3153639"/>
    <lineage>
        <taxon>Bacteria</taxon>
        <taxon>Bacillati</taxon>
        <taxon>Cyanobacteriota</taxon>
        <taxon>Cyanophyceae</taxon>
        <taxon>Oscillatoriophycideae</taxon>
        <taxon>Aerosakkonematales</taxon>
        <taxon>Aerosakkonemataceae</taxon>
        <taxon>Floridanema</taxon>
        <taxon>Floridanema evergladense</taxon>
    </lineage>
</organism>
<keyword evidence="2" id="KW-1185">Reference proteome</keyword>